<name>A0A8H8DJN7_9FUNG</name>
<dbReference type="InterPro" id="IPR018228">
    <property type="entry name" value="DNase_TatD-rel_CS"/>
</dbReference>
<proteinExistence type="predicted"/>
<dbReference type="PROSITE" id="PS01091">
    <property type="entry name" value="TATD_3"/>
    <property type="match status" value="1"/>
</dbReference>
<dbReference type="PANTHER" id="PTHR46363:SF1">
    <property type="entry name" value="DEOXYRIBONUCLEASE TATDN2-RELATED"/>
    <property type="match status" value="1"/>
</dbReference>
<feature type="binding site" evidence="3">
    <location>
        <position position="29"/>
    </location>
    <ligand>
        <name>a divalent metal cation</name>
        <dbReference type="ChEBI" id="CHEBI:60240"/>
        <label>1</label>
    </ligand>
</feature>
<evidence type="ECO:0000313" key="5">
    <source>
        <dbReference type="Proteomes" id="UP000673691"/>
    </source>
</evidence>
<dbReference type="InterPro" id="IPR001130">
    <property type="entry name" value="TatD-like"/>
</dbReference>
<feature type="binding site" evidence="3">
    <location>
        <position position="165"/>
    </location>
    <ligand>
        <name>a divalent metal cation</name>
        <dbReference type="ChEBI" id="CHEBI:60240"/>
        <label>2</label>
    </ligand>
</feature>
<dbReference type="AlphaFoldDB" id="A0A8H8DJN7"/>
<dbReference type="OrthoDB" id="6079689at2759"/>
<dbReference type="Pfam" id="PF01026">
    <property type="entry name" value="TatD_DNase"/>
    <property type="match status" value="1"/>
</dbReference>
<dbReference type="EMBL" id="JAEFCI010004352">
    <property type="protein sequence ID" value="KAG5461004.1"/>
    <property type="molecule type" value="Genomic_DNA"/>
</dbReference>
<dbReference type="GO" id="GO:0046872">
    <property type="term" value="F:metal ion binding"/>
    <property type="evidence" value="ECO:0007669"/>
    <property type="project" value="UniProtKB-KW"/>
</dbReference>
<evidence type="ECO:0000313" key="4">
    <source>
        <dbReference type="EMBL" id="KAG5461004.1"/>
    </source>
</evidence>
<feature type="binding site" evidence="3">
    <location>
        <position position="31"/>
    </location>
    <ligand>
        <name>a divalent metal cation</name>
        <dbReference type="ChEBI" id="CHEBI:60240"/>
        <label>1</label>
    </ligand>
</feature>
<evidence type="ECO:0008006" key="6">
    <source>
        <dbReference type="Google" id="ProtNLM"/>
    </source>
</evidence>
<dbReference type="PANTHER" id="PTHR46363">
    <property type="entry name" value="DEOXYRIBONUCLEASE TATDN2-RELATED"/>
    <property type="match status" value="1"/>
</dbReference>
<keyword evidence="1 3" id="KW-0479">Metal-binding</keyword>
<gene>
    <name evidence="4" type="ORF">BJ554DRAFT_6877</name>
</gene>
<dbReference type="InterPro" id="IPR032466">
    <property type="entry name" value="Metal_Hydrolase"/>
</dbReference>
<comment type="caution">
    <text evidence="4">The sequence shown here is derived from an EMBL/GenBank/DDBJ whole genome shotgun (WGS) entry which is preliminary data.</text>
</comment>
<evidence type="ECO:0000256" key="2">
    <source>
        <dbReference type="ARBA" id="ARBA00022801"/>
    </source>
</evidence>
<keyword evidence="2" id="KW-0378">Hydrolase</keyword>
<feature type="binding site" evidence="3">
    <location>
        <position position="118"/>
    </location>
    <ligand>
        <name>a divalent metal cation</name>
        <dbReference type="ChEBI" id="CHEBI:60240"/>
        <label>1</label>
    </ligand>
</feature>
<accession>A0A8H8DJN7</accession>
<keyword evidence="5" id="KW-1185">Reference proteome</keyword>
<reference evidence="4 5" key="1">
    <citation type="journal article" name="Sci. Rep.">
        <title>Genome-scale phylogenetic analyses confirm Olpidium as the closest living zoosporic fungus to the non-flagellated, terrestrial fungi.</title>
        <authorList>
            <person name="Chang Y."/>
            <person name="Rochon D."/>
            <person name="Sekimoto S."/>
            <person name="Wang Y."/>
            <person name="Chovatia M."/>
            <person name="Sandor L."/>
            <person name="Salamov A."/>
            <person name="Grigoriev I.V."/>
            <person name="Stajich J.E."/>
            <person name="Spatafora J.W."/>
        </authorList>
    </citation>
    <scope>NUCLEOTIDE SEQUENCE [LARGE SCALE GENOMIC DNA]</scope>
    <source>
        <strain evidence="4">S191</strain>
    </source>
</reference>
<feature type="binding site" evidence="3">
    <location>
        <position position="190"/>
    </location>
    <ligand>
        <name>a divalent metal cation</name>
        <dbReference type="ChEBI" id="CHEBI:60240"/>
        <label>2</label>
    </ligand>
</feature>
<dbReference type="SUPFAM" id="SSF51556">
    <property type="entry name" value="Metallo-dependent hydrolases"/>
    <property type="match status" value="1"/>
</dbReference>
<dbReference type="Proteomes" id="UP000673691">
    <property type="component" value="Unassembled WGS sequence"/>
</dbReference>
<sequence length="313" mass="35419">MASSSQSSPDICAALHPHPLSSVAFVDTHVHHHAVAEKFCVEVQDLRARFPLNFDKCVNVLCDVADIENEVLFQTLVDIDWMTLSLGVHPQQAKDYTDELEAKIEMTMSHPKVVAWGEIGLDYYYDNSPSAQLFDRVRKRRDIQGIVFAKQIRAAVRCNKPIVVHTREAEDDTWDLMKEHIPENWFIHVHCFTSSPELAEKLVAHFPNLYIGITGVVTYKSAENTQKVARDLPLERILLETDSPYMVPAQVNARKRSAEERVKICHSGYIPYVAEKVAKLRGIELDEVLKVCTANARRIYGLAILDAEAPQTT</sequence>
<evidence type="ECO:0000256" key="3">
    <source>
        <dbReference type="PIRSR" id="PIRSR005902-1"/>
    </source>
</evidence>
<dbReference type="CDD" id="cd01310">
    <property type="entry name" value="TatD_DNAse"/>
    <property type="match status" value="1"/>
</dbReference>
<dbReference type="PROSITE" id="PS01090">
    <property type="entry name" value="TATD_2"/>
    <property type="match status" value="1"/>
</dbReference>
<protein>
    <recommendedName>
        <fullName evidence="6">TatD related DNase</fullName>
    </recommendedName>
</protein>
<dbReference type="PIRSF" id="PIRSF005902">
    <property type="entry name" value="DNase_TatD"/>
    <property type="match status" value="1"/>
</dbReference>
<evidence type="ECO:0000256" key="1">
    <source>
        <dbReference type="ARBA" id="ARBA00022723"/>
    </source>
</evidence>
<dbReference type="Gene3D" id="3.20.20.140">
    <property type="entry name" value="Metal-dependent hydrolases"/>
    <property type="match status" value="1"/>
</dbReference>
<dbReference type="FunFam" id="3.20.20.140:FF:000005">
    <property type="entry name" value="TatD family hydrolase"/>
    <property type="match status" value="1"/>
</dbReference>
<feature type="binding site" evidence="3">
    <location>
        <position position="242"/>
    </location>
    <ligand>
        <name>a divalent metal cation</name>
        <dbReference type="ChEBI" id="CHEBI:60240"/>
        <label>1</label>
    </ligand>
</feature>
<dbReference type="GO" id="GO:0016788">
    <property type="term" value="F:hydrolase activity, acting on ester bonds"/>
    <property type="evidence" value="ECO:0007669"/>
    <property type="project" value="InterPro"/>
</dbReference>
<organism evidence="4 5">
    <name type="scientific">Olpidium bornovanus</name>
    <dbReference type="NCBI Taxonomy" id="278681"/>
    <lineage>
        <taxon>Eukaryota</taxon>
        <taxon>Fungi</taxon>
        <taxon>Fungi incertae sedis</taxon>
        <taxon>Olpidiomycota</taxon>
        <taxon>Olpidiomycotina</taxon>
        <taxon>Olpidiomycetes</taxon>
        <taxon>Olpidiales</taxon>
        <taxon>Olpidiaceae</taxon>
        <taxon>Olpidium</taxon>
    </lineage>
</organism>